<dbReference type="SUPFAM" id="SSF53271">
    <property type="entry name" value="PRTase-like"/>
    <property type="match status" value="1"/>
</dbReference>
<dbReference type="InterPro" id="IPR029057">
    <property type="entry name" value="PRTase-like"/>
</dbReference>
<evidence type="ECO:0000313" key="3">
    <source>
        <dbReference type="EMBL" id="MFH8250204.1"/>
    </source>
</evidence>
<sequence>MGRAMQCAEAPQGARRRSEVRSVGGALPTVDRGLPFENRQDAGRRLADAISDLQFAHPVVLGLPRGGVPVAAEVARVLRAPLDVIIVRKVGLPIQPEVAMGAIAEDGTTVMDVLFLDRADVSLPEFERIAARERKHLAERITDIRSVHPPLDLAGCTAVIVDDGIATGETASVACLSARRRGASTVVVAAPVAGPRGVDRLEGADVVCCLFTPAGFECVGDYYLDFDQTPRMEVLRLLDELAVAHA</sequence>
<dbReference type="Proteomes" id="UP001610861">
    <property type="component" value="Unassembled WGS sequence"/>
</dbReference>
<reference evidence="3 4" key="1">
    <citation type="submission" date="2024-09" db="EMBL/GenBank/DDBJ databases">
        <authorList>
            <person name="Pan X."/>
        </authorList>
    </citation>
    <scope>NUCLEOTIDE SEQUENCE [LARGE SCALE GENOMIC DNA]</scope>
    <source>
        <strain evidence="3 4">B2969</strain>
    </source>
</reference>
<dbReference type="GO" id="GO:0016757">
    <property type="term" value="F:glycosyltransferase activity"/>
    <property type="evidence" value="ECO:0007669"/>
    <property type="project" value="UniProtKB-KW"/>
</dbReference>
<dbReference type="Pfam" id="PF00156">
    <property type="entry name" value="Pribosyltran"/>
    <property type="match status" value="1"/>
</dbReference>
<proteinExistence type="predicted"/>
<organism evidence="3 4">
    <name type="scientific">Microbacterium alkaliflavum</name>
    <dbReference type="NCBI Taxonomy" id="3248839"/>
    <lineage>
        <taxon>Bacteria</taxon>
        <taxon>Bacillati</taxon>
        <taxon>Actinomycetota</taxon>
        <taxon>Actinomycetes</taxon>
        <taxon>Micrococcales</taxon>
        <taxon>Microbacteriaceae</taxon>
        <taxon>Microbacterium</taxon>
    </lineage>
</organism>
<protein>
    <submittedName>
        <fullName evidence="3">Phosphoribosyltransferase</fullName>
    </submittedName>
</protein>
<name>A0ABW7Q5R3_9MICO</name>
<gene>
    <name evidence="3" type="ORF">ACH3VR_07555</name>
</gene>
<dbReference type="RefSeq" id="WP_396640137.1">
    <property type="nucleotide sequence ID" value="NZ_JBIQWL010000002.1"/>
</dbReference>
<dbReference type="Gene3D" id="3.30.1310.20">
    <property type="entry name" value="PRTase-like"/>
    <property type="match status" value="1"/>
</dbReference>
<accession>A0ABW7Q5R3</accession>
<evidence type="ECO:0000313" key="4">
    <source>
        <dbReference type="Proteomes" id="UP001610861"/>
    </source>
</evidence>
<feature type="domain" description="Phosphoribosyltransferase" evidence="2">
    <location>
        <begin position="41"/>
        <end position="208"/>
    </location>
</feature>
<feature type="region of interest" description="Disordered" evidence="1">
    <location>
        <begin position="1"/>
        <end position="22"/>
    </location>
</feature>
<keyword evidence="3" id="KW-0328">Glycosyltransferase</keyword>
<evidence type="ECO:0000256" key="1">
    <source>
        <dbReference type="SAM" id="MobiDB-lite"/>
    </source>
</evidence>
<dbReference type="CDD" id="cd06223">
    <property type="entry name" value="PRTases_typeI"/>
    <property type="match status" value="1"/>
</dbReference>
<evidence type="ECO:0000259" key="2">
    <source>
        <dbReference type="Pfam" id="PF00156"/>
    </source>
</evidence>
<keyword evidence="3" id="KW-0808">Transferase</keyword>
<dbReference type="Gene3D" id="3.40.50.2020">
    <property type="match status" value="1"/>
</dbReference>
<dbReference type="InterPro" id="IPR000836">
    <property type="entry name" value="PRTase_dom"/>
</dbReference>
<dbReference type="EMBL" id="JBIQWL010000002">
    <property type="protein sequence ID" value="MFH8250204.1"/>
    <property type="molecule type" value="Genomic_DNA"/>
</dbReference>
<comment type="caution">
    <text evidence="3">The sequence shown here is derived from an EMBL/GenBank/DDBJ whole genome shotgun (WGS) entry which is preliminary data.</text>
</comment>
<keyword evidence="4" id="KW-1185">Reference proteome</keyword>